<dbReference type="Pfam" id="PF20150">
    <property type="entry name" value="2EXR"/>
    <property type="match status" value="1"/>
</dbReference>
<proteinExistence type="predicted"/>
<name>A0A6A5WQ13_9PLEO</name>
<dbReference type="OrthoDB" id="3473305at2759"/>
<dbReference type="Proteomes" id="UP000799779">
    <property type="component" value="Unassembled WGS sequence"/>
</dbReference>
<dbReference type="PANTHER" id="PTHR35910">
    <property type="entry name" value="2EXR DOMAIN-CONTAINING PROTEIN"/>
    <property type="match status" value="1"/>
</dbReference>
<protein>
    <recommendedName>
        <fullName evidence="1">2EXR domain-containing protein</fullName>
    </recommendedName>
</protein>
<evidence type="ECO:0000259" key="1">
    <source>
        <dbReference type="Pfam" id="PF20150"/>
    </source>
</evidence>
<feature type="domain" description="2EXR" evidence="1">
    <location>
        <begin position="29"/>
        <end position="118"/>
    </location>
</feature>
<keyword evidence="3" id="KW-1185">Reference proteome</keyword>
<sequence>MDMDTVWKCHLNSLATKRSGMGSYRTATFHPFPRLPFELRAQIWEMTVEPRVVDVRVAYSNEIMEYGRRLVSSTSTPAILHVCREARDHGLYEKGFSEIASRGVGFQHVWVNFDIDIIDIGASKLYDYKPVARLV</sequence>
<gene>
    <name evidence="2" type="ORF">P154DRAFT_590260</name>
</gene>
<evidence type="ECO:0000313" key="3">
    <source>
        <dbReference type="Proteomes" id="UP000799779"/>
    </source>
</evidence>
<dbReference type="PANTHER" id="PTHR35910:SF1">
    <property type="entry name" value="2EXR DOMAIN-CONTAINING PROTEIN"/>
    <property type="match status" value="1"/>
</dbReference>
<dbReference type="InterPro" id="IPR045518">
    <property type="entry name" value="2EXR"/>
</dbReference>
<dbReference type="EMBL" id="ML977571">
    <property type="protein sequence ID" value="KAF2003792.1"/>
    <property type="molecule type" value="Genomic_DNA"/>
</dbReference>
<organism evidence="2 3">
    <name type="scientific">Amniculicola lignicola CBS 123094</name>
    <dbReference type="NCBI Taxonomy" id="1392246"/>
    <lineage>
        <taxon>Eukaryota</taxon>
        <taxon>Fungi</taxon>
        <taxon>Dikarya</taxon>
        <taxon>Ascomycota</taxon>
        <taxon>Pezizomycotina</taxon>
        <taxon>Dothideomycetes</taxon>
        <taxon>Pleosporomycetidae</taxon>
        <taxon>Pleosporales</taxon>
        <taxon>Amniculicolaceae</taxon>
        <taxon>Amniculicola</taxon>
    </lineage>
</organism>
<reference evidence="2" key="1">
    <citation type="journal article" date="2020" name="Stud. Mycol.">
        <title>101 Dothideomycetes genomes: a test case for predicting lifestyles and emergence of pathogens.</title>
        <authorList>
            <person name="Haridas S."/>
            <person name="Albert R."/>
            <person name="Binder M."/>
            <person name="Bloem J."/>
            <person name="Labutti K."/>
            <person name="Salamov A."/>
            <person name="Andreopoulos B."/>
            <person name="Baker S."/>
            <person name="Barry K."/>
            <person name="Bills G."/>
            <person name="Bluhm B."/>
            <person name="Cannon C."/>
            <person name="Castanera R."/>
            <person name="Culley D."/>
            <person name="Daum C."/>
            <person name="Ezra D."/>
            <person name="Gonzalez J."/>
            <person name="Henrissat B."/>
            <person name="Kuo A."/>
            <person name="Liang C."/>
            <person name="Lipzen A."/>
            <person name="Lutzoni F."/>
            <person name="Magnuson J."/>
            <person name="Mondo S."/>
            <person name="Nolan M."/>
            <person name="Ohm R."/>
            <person name="Pangilinan J."/>
            <person name="Park H.-J."/>
            <person name="Ramirez L."/>
            <person name="Alfaro M."/>
            <person name="Sun H."/>
            <person name="Tritt A."/>
            <person name="Yoshinaga Y."/>
            <person name="Zwiers L.-H."/>
            <person name="Turgeon B."/>
            <person name="Goodwin S."/>
            <person name="Spatafora J."/>
            <person name="Crous P."/>
            <person name="Grigoriev I."/>
        </authorList>
    </citation>
    <scope>NUCLEOTIDE SEQUENCE</scope>
    <source>
        <strain evidence="2">CBS 123094</strain>
    </source>
</reference>
<dbReference type="AlphaFoldDB" id="A0A6A5WQ13"/>
<evidence type="ECO:0000313" key="2">
    <source>
        <dbReference type="EMBL" id="KAF2003792.1"/>
    </source>
</evidence>
<accession>A0A6A5WQ13</accession>